<keyword evidence="1" id="KW-0812">Transmembrane</keyword>
<keyword evidence="1" id="KW-1133">Transmembrane helix</keyword>
<evidence type="ECO:0000256" key="1">
    <source>
        <dbReference type="SAM" id="Phobius"/>
    </source>
</evidence>
<gene>
    <name evidence="2" type="ORF">BDV35DRAFT_199962</name>
</gene>
<evidence type="ECO:0000313" key="2">
    <source>
        <dbReference type="EMBL" id="KAB8247350.1"/>
    </source>
</evidence>
<sequence length="138" mass="15779">MILFHSILSELVDIKNVQSQSVSRHRHSPLIALTKEDPTKGKLPIEEFVLQNQSVRRPKATRRRGIKTGRRSWQVLLKLFDVMKKKKKKNPKGMFAIGLFVASVGHVLGPTFFRRQAPNLGDQAQIYERSRARPQGPL</sequence>
<accession>A0A5N6H2C0</accession>
<organism evidence="2">
    <name type="scientific">Aspergillus flavus</name>
    <dbReference type="NCBI Taxonomy" id="5059"/>
    <lineage>
        <taxon>Eukaryota</taxon>
        <taxon>Fungi</taxon>
        <taxon>Dikarya</taxon>
        <taxon>Ascomycota</taxon>
        <taxon>Pezizomycotina</taxon>
        <taxon>Eurotiomycetes</taxon>
        <taxon>Eurotiomycetidae</taxon>
        <taxon>Eurotiales</taxon>
        <taxon>Aspergillaceae</taxon>
        <taxon>Aspergillus</taxon>
        <taxon>Aspergillus subgen. Circumdati</taxon>
    </lineage>
</organism>
<dbReference type="AlphaFoldDB" id="A0A5N6H2C0"/>
<evidence type="ECO:0008006" key="3">
    <source>
        <dbReference type="Google" id="ProtNLM"/>
    </source>
</evidence>
<dbReference type="EMBL" id="ML734590">
    <property type="protein sequence ID" value="KAB8247350.1"/>
    <property type="molecule type" value="Genomic_DNA"/>
</dbReference>
<name>A0A5N6H2C0_ASPFL</name>
<feature type="transmembrane region" description="Helical" evidence="1">
    <location>
        <begin position="93"/>
        <end position="113"/>
    </location>
</feature>
<dbReference type="Proteomes" id="UP000325434">
    <property type="component" value="Unassembled WGS sequence"/>
</dbReference>
<keyword evidence="1" id="KW-0472">Membrane</keyword>
<reference evidence="2" key="1">
    <citation type="submission" date="2019-04" db="EMBL/GenBank/DDBJ databases">
        <title>Friends and foes A comparative genomics study of 23 Aspergillus species from section Flavi.</title>
        <authorList>
            <consortium name="DOE Joint Genome Institute"/>
            <person name="Kjaerbolling I."/>
            <person name="Vesth T."/>
            <person name="Frisvad J.C."/>
            <person name="Nybo J.L."/>
            <person name="Theobald S."/>
            <person name="Kildgaard S."/>
            <person name="Isbrandt T."/>
            <person name="Kuo A."/>
            <person name="Sato A."/>
            <person name="Lyhne E.K."/>
            <person name="Kogle M.E."/>
            <person name="Wiebenga A."/>
            <person name="Kun R.S."/>
            <person name="Lubbers R.J."/>
            <person name="Makela M.R."/>
            <person name="Barry K."/>
            <person name="Chovatia M."/>
            <person name="Clum A."/>
            <person name="Daum C."/>
            <person name="Haridas S."/>
            <person name="He G."/>
            <person name="LaButti K."/>
            <person name="Lipzen A."/>
            <person name="Mondo S."/>
            <person name="Riley R."/>
            <person name="Salamov A."/>
            <person name="Simmons B.A."/>
            <person name="Magnuson J.K."/>
            <person name="Henrissat B."/>
            <person name="Mortensen U.H."/>
            <person name="Larsen T.O."/>
            <person name="Devries R.P."/>
            <person name="Grigoriev I.V."/>
            <person name="Machida M."/>
            <person name="Baker S.E."/>
            <person name="Andersen M.R."/>
        </authorList>
    </citation>
    <scope>NUCLEOTIDE SEQUENCE [LARGE SCALE GENOMIC DNA]</scope>
    <source>
        <strain evidence="2">CBS 121.62</strain>
    </source>
</reference>
<protein>
    <recommendedName>
        <fullName evidence="3">Transmembrane protein</fullName>
    </recommendedName>
</protein>
<proteinExistence type="predicted"/>